<evidence type="ECO:0000256" key="1">
    <source>
        <dbReference type="ARBA" id="ARBA00004123"/>
    </source>
</evidence>
<dbReference type="InterPro" id="IPR011598">
    <property type="entry name" value="bHLH_dom"/>
</dbReference>
<reference evidence="6" key="1">
    <citation type="submission" date="2014-12" db="EMBL/GenBank/DDBJ databases">
        <title>Genome-wide characterization and analysis of bHLH transcription factors related to tanshinones biosynthesis in Salvia miltiorrhiza.</title>
        <authorList>
            <person name="Zhang X."/>
            <person name="Song J."/>
        </authorList>
    </citation>
    <scope>NUCLEOTIDE SEQUENCE</scope>
</reference>
<comment type="subcellular location">
    <subcellularLocation>
        <location evidence="1">Nucleus</location>
    </subcellularLocation>
</comment>
<dbReference type="PANTHER" id="PTHR46665:SF1">
    <property type="entry name" value="SPERMATOGENESIS- AND OOGENESIS-SPECIFIC BASIC HELIX-LOOP-HELIX-CONTAINING PROTEIN 1"/>
    <property type="match status" value="1"/>
</dbReference>
<feature type="domain" description="BHLH" evidence="5">
    <location>
        <begin position="1"/>
        <end position="44"/>
    </location>
</feature>
<protein>
    <submittedName>
        <fullName evidence="6">Basic helix-loop-helix transcription factor</fullName>
    </submittedName>
</protein>
<evidence type="ECO:0000259" key="5">
    <source>
        <dbReference type="PROSITE" id="PS50888"/>
    </source>
</evidence>
<dbReference type="Pfam" id="PF00010">
    <property type="entry name" value="HLH"/>
    <property type="match status" value="1"/>
</dbReference>
<name>A0A0H3Y8T9_SALMI</name>
<keyword evidence="2" id="KW-0805">Transcription regulation</keyword>
<evidence type="ECO:0000256" key="2">
    <source>
        <dbReference type="ARBA" id="ARBA00023015"/>
    </source>
</evidence>
<keyword evidence="4" id="KW-0539">Nucleus</keyword>
<dbReference type="PANTHER" id="PTHR46665">
    <property type="entry name" value="TRANSCRIPTION FACTOR BHLH041-RELATED-RELATED"/>
    <property type="match status" value="1"/>
</dbReference>
<dbReference type="InterPro" id="IPR036638">
    <property type="entry name" value="HLH_DNA-bd_sf"/>
</dbReference>
<evidence type="ECO:0000313" key="6">
    <source>
        <dbReference type="EMBL" id="AKN09570.1"/>
    </source>
</evidence>
<dbReference type="InterPro" id="IPR045239">
    <property type="entry name" value="bHLH95_bHLH"/>
</dbReference>
<dbReference type="AlphaFoldDB" id="A0A0H3Y8T9"/>
<evidence type="ECO:0000256" key="3">
    <source>
        <dbReference type="ARBA" id="ARBA00023163"/>
    </source>
</evidence>
<dbReference type="PROSITE" id="PS50888">
    <property type="entry name" value="BHLH"/>
    <property type="match status" value="1"/>
</dbReference>
<dbReference type="SMART" id="SM00353">
    <property type="entry name" value="HLH"/>
    <property type="match status" value="1"/>
</dbReference>
<organism evidence="6">
    <name type="scientific">Salvia miltiorrhiza</name>
    <name type="common">Chinese sage</name>
    <dbReference type="NCBI Taxonomy" id="226208"/>
    <lineage>
        <taxon>Eukaryota</taxon>
        <taxon>Viridiplantae</taxon>
        <taxon>Streptophyta</taxon>
        <taxon>Embryophyta</taxon>
        <taxon>Tracheophyta</taxon>
        <taxon>Spermatophyta</taxon>
        <taxon>Magnoliopsida</taxon>
        <taxon>eudicotyledons</taxon>
        <taxon>Gunneridae</taxon>
        <taxon>Pentapetalae</taxon>
        <taxon>asterids</taxon>
        <taxon>lamiids</taxon>
        <taxon>Lamiales</taxon>
        <taxon>Lamiaceae</taxon>
        <taxon>Nepetoideae</taxon>
        <taxon>Mentheae</taxon>
        <taxon>Salviinae</taxon>
        <taxon>Salvia</taxon>
        <taxon>Salvia incertae sedis</taxon>
    </lineage>
</organism>
<proteinExistence type="evidence at transcript level"/>
<dbReference type="InterPro" id="IPR044658">
    <property type="entry name" value="bHLH92/bHLH041-like"/>
</dbReference>
<dbReference type="EMBL" id="KP257468">
    <property type="protein sequence ID" value="AKN09570.1"/>
    <property type="molecule type" value="mRNA"/>
</dbReference>
<accession>A0A0H3Y8T9</accession>
<dbReference type="Gene3D" id="4.10.280.10">
    <property type="entry name" value="Helix-loop-helix DNA-binding domain"/>
    <property type="match status" value="1"/>
</dbReference>
<dbReference type="GO" id="GO:0046983">
    <property type="term" value="F:protein dimerization activity"/>
    <property type="evidence" value="ECO:0007669"/>
    <property type="project" value="InterPro"/>
</dbReference>
<sequence length="140" mass="15415">MISERKRPEKLNDSFQILRSFLPPGTKKDKASVLSNTTEYLSSLKSQVAELAKRNLLLESHINSIQKSESDTDEAGSSWSGGEMISVEIAPVSSSSSSSEEARFLDLGCEFEIGGIEYEDVGINCNSILKTYMEMGPTRK</sequence>
<evidence type="ECO:0000256" key="4">
    <source>
        <dbReference type="ARBA" id="ARBA00023242"/>
    </source>
</evidence>
<dbReference type="CDD" id="cd11393">
    <property type="entry name" value="bHLH_AtbHLH_like"/>
    <property type="match status" value="1"/>
</dbReference>
<keyword evidence="3" id="KW-0804">Transcription</keyword>
<dbReference type="SUPFAM" id="SSF47459">
    <property type="entry name" value="HLH, helix-loop-helix DNA-binding domain"/>
    <property type="match status" value="1"/>
</dbReference>
<dbReference type="GO" id="GO:0005634">
    <property type="term" value="C:nucleus"/>
    <property type="evidence" value="ECO:0007669"/>
    <property type="project" value="UniProtKB-SubCell"/>
</dbReference>